<evidence type="ECO:0000256" key="1">
    <source>
        <dbReference type="ARBA" id="ARBA00004323"/>
    </source>
</evidence>
<keyword evidence="4" id="KW-0812">Transmembrane</keyword>
<evidence type="ECO:0000256" key="6">
    <source>
        <dbReference type="ARBA" id="ARBA00023034"/>
    </source>
</evidence>
<comment type="subcellular location">
    <subcellularLocation>
        <location evidence="1 9">Golgi apparatus membrane</location>
        <topology evidence="1 9">Single-pass type II membrane protein</topology>
    </subcellularLocation>
</comment>
<keyword evidence="9" id="KW-0119">Carbohydrate metabolism</keyword>
<evidence type="ECO:0000256" key="4">
    <source>
        <dbReference type="ARBA" id="ARBA00022692"/>
    </source>
</evidence>
<feature type="signal peptide" evidence="10">
    <location>
        <begin position="1"/>
        <end position="16"/>
    </location>
</feature>
<keyword evidence="9" id="KW-0735">Signal-anchor</keyword>
<keyword evidence="7" id="KW-0472">Membrane</keyword>
<dbReference type="EC" id="2.8.2.-" evidence="9"/>
<dbReference type="GeneID" id="108561330"/>
<evidence type="ECO:0000256" key="10">
    <source>
        <dbReference type="SAM" id="SignalP"/>
    </source>
</evidence>
<keyword evidence="10" id="KW-0732">Signal</keyword>
<keyword evidence="8 9" id="KW-0325">Glycoprotein</keyword>
<proteinExistence type="inferred from homology"/>
<dbReference type="RefSeq" id="XP_017774694.1">
    <property type="nucleotide sequence ID" value="XM_017919205.1"/>
</dbReference>
<evidence type="ECO:0000256" key="7">
    <source>
        <dbReference type="ARBA" id="ARBA00023136"/>
    </source>
</evidence>
<comment type="similarity">
    <text evidence="2 9">Belongs to the sulfotransferase 2 family.</text>
</comment>
<accession>A0ABM1MJE4</accession>
<dbReference type="Proteomes" id="UP000695000">
    <property type="component" value="Unplaced"/>
</dbReference>
<dbReference type="InterPro" id="IPR027417">
    <property type="entry name" value="P-loop_NTPase"/>
</dbReference>
<evidence type="ECO:0000313" key="12">
    <source>
        <dbReference type="RefSeq" id="XP_017774694.1"/>
    </source>
</evidence>
<dbReference type="InterPro" id="IPR018011">
    <property type="entry name" value="Carb_sulfotrans_8-10"/>
</dbReference>
<sequence length="297" mass="34039">MQLLTAILCILPIVSANSIPWLEQISRQETLTSGCARFSSTKNEGPLNVSSLNHILVDHRHKFLYCYVPKVACTNWKRVLMVLTGKSNATDLVGISASLAHSDGALEKLTDLPSEEALSVLNNYTSFMMVRHPFERLLSAYRNKLEDDKASARYFQGIFGRHIIKNYRKDPKAEDIRTGANVTFKEFVQYLIAEGVDDDTANEHWRSMDRLCRPCQLNYTFIGKYDTFAEDAEVVLGMIKAPKLIFPQTRSGRTAERIRLYYQKLSLEEIEMLYKIYRKDFKYFGYGLDNVLGYDIG</sequence>
<dbReference type="SUPFAM" id="SSF52540">
    <property type="entry name" value="P-loop containing nucleoside triphosphate hydrolases"/>
    <property type="match status" value="1"/>
</dbReference>
<organism evidence="11 12">
    <name type="scientific">Nicrophorus vespilloides</name>
    <name type="common">Boreal carrion beetle</name>
    <dbReference type="NCBI Taxonomy" id="110193"/>
    <lineage>
        <taxon>Eukaryota</taxon>
        <taxon>Metazoa</taxon>
        <taxon>Ecdysozoa</taxon>
        <taxon>Arthropoda</taxon>
        <taxon>Hexapoda</taxon>
        <taxon>Insecta</taxon>
        <taxon>Pterygota</taxon>
        <taxon>Neoptera</taxon>
        <taxon>Endopterygota</taxon>
        <taxon>Coleoptera</taxon>
        <taxon>Polyphaga</taxon>
        <taxon>Staphyliniformia</taxon>
        <taxon>Silphidae</taxon>
        <taxon>Nicrophorinae</taxon>
        <taxon>Nicrophorus</taxon>
    </lineage>
</organism>
<evidence type="ECO:0000256" key="5">
    <source>
        <dbReference type="ARBA" id="ARBA00022989"/>
    </source>
</evidence>
<evidence type="ECO:0000256" key="8">
    <source>
        <dbReference type="ARBA" id="ARBA00023180"/>
    </source>
</evidence>
<evidence type="ECO:0000313" key="11">
    <source>
        <dbReference type="Proteomes" id="UP000695000"/>
    </source>
</evidence>
<dbReference type="Pfam" id="PF03567">
    <property type="entry name" value="Sulfotransfer_2"/>
    <property type="match status" value="1"/>
</dbReference>
<evidence type="ECO:0000256" key="9">
    <source>
        <dbReference type="RuleBase" id="RU364020"/>
    </source>
</evidence>
<feature type="chain" id="PRO_5046847466" description="Carbohydrate sulfotransferase" evidence="10">
    <location>
        <begin position="17"/>
        <end position="297"/>
    </location>
</feature>
<keyword evidence="6 9" id="KW-0333">Golgi apparatus</keyword>
<evidence type="ECO:0000256" key="3">
    <source>
        <dbReference type="ARBA" id="ARBA00022679"/>
    </source>
</evidence>
<dbReference type="PANTHER" id="PTHR12137">
    <property type="entry name" value="CARBOHYDRATE SULFOTRANSFERASE"/>
    <property type="match status" value="1"/>
</dbReference>
<reference evidence="12" key="1">
    <citation type="submission" date="2025-08" db="UniProtKB">
        <authorList>
            <consortium name="RefSeq"/>
        </authorList>
    </citation>
    <scope>IDENTIFICATION</scope>
    <source>
        <tissue evidence="12">Whole Larva</tissue>
    </source>
</reference>
<dbReference type="PANTHER" id="PTHR12137:SF54">
    <property type="entry name" value="CARBOHYDRATE SULFOTRANSFERASE"/>
    <property type="match status" value="1"/>
</dbReference>
<keyword evidence="3 9" id="KW-0808">Transferase</keyword>
<dbReference type="InterPro" id="IPR005331">
    <property type="entry name" value="Sulfotransferase"/>
</dbReference>
<keyword evidence="11" id="KW-1185">Reference proteome</keyword>
<keyword evidence="5" id="KW-1133">Transmembrane helix</keyword>
<evidence type="ECO:0000256" key="2">
    <source>
        <dbReference type="ARBA" id="ARBA00006339"/>
    </source>
</evidence>
<name>A0ABM1MJE4_NICVS</name>
<gene>
    <name evidence="12" type="primary">LOC108561330</name>
</gene>
<protein>
    <recommendedName>
        <fullName evidence="9">Carbohydrate sulfotransferase</fullName>
        <ecNumber evidence="9">2.8.2.-</ecNumber>
    </recommendedName>
</protein>